<gene>
    <name evidence="5" type="ORF">PIIN_11837</name>
</gene>
<dbReference type="OrthoDB" id="672793at2759"/>
<dbReference type="PRINTS" id="PR00332">
    <property type="entry name" value="HISTRIAD"/>
</dbReference>
<keyword evidence="6" id="KW-1185">Reference proteome</keyword>
<dbReference type="Pfam" id="PF01230">
    <property type="entry name" value="HIT"/>
    <property type="match status" value="1"/>
</dbReference>
<reference evidence="5 6" key="1">
    <citation type="journal article" date="2011" name="PLoS Pathog.">
        <title>Endophytic Life Strategies Decoded by Genome and Transcriptome Analyses of the Mutualistic Root Symbiont Piriformospora indica.</title>
        <authorList>
            <person name="Zuccaro A."/>
            <person name="Lahrmann U."/>
            <person name="Guldener U."/>
            <person name="Langen G."/>
            <person name="Pfiffi S."/>
            <person name="Biedenkopf D."/>
            <person name="Wong P."/>
            <person name="Samans B."/>
            <person name="Grimm C."/>
            <person name="Basiewicz M."/>
            <person name="Murat C."/>
            <person name="Martin F."/>
            <person name="Kogel K.H."/>
        </authorList>
    </citation>
    <scope>NUCLEOTIDE SEQUENCE [LARGE SCALE GENOMIC DNA]</scope>
    <source>
        <strain evidence="5 6">DSM 11827</strain>
    </source>
</reference>
<evidence type="ECO:0000313" key="6">
    <source>
        <dbReference type="Proteomes" id="UP000007148"/>
    </source>
</evidence>
<dbReference type="OMA" id="CAFCRIV"/>
<dbReference type="GO" id="GO:0003824">
    <property type="term" value="F:catalytic activity"/>
    <property type="evidence" value="ECO:0007669"/>
    <property type="project" value="InterPro"/>
</dbReference>
<accession>G4T8N2</accession>
<dbReference type="PANTHER" id="PTHR46648:SF1">
    <property type="entry name" value="ADENOSINE 5'-MONOPHOSPHORAMIDASE HNT1"/>
    <property type="match status" value="1"/>
</dbReference>
<evidence type="ECO:0000256" key="2">
    <source>
        <dbReference type="PIRSR" id="PIRSR601310-3"/>
    </source>
</evidence>
<comment type="caution">
    <text evidence="5">The sequence shown here is derived from an EMBL/GenBank/DDBJ whole genome shotgun (WGS) entry which is preliminary data.</text>
</comment>
<dbReference type="Proteomes" id="UP000007148">
    <property type="component" value="Unassembled WGS sequence"/>
</dbReference>
<evidence type="ECO:0000256" key="3">
    <source>
        <dbReference type="PROSITE-ProRule" id="PRU00464"/>
    </source>
</evidence>
<dbReference type="AlphaFoldDB" id="G4T8N2"/>
<feature type="active site" description="Tele-AMP-histidine intermediate" evidence="1">
    <location>
        <position position="113"/>
    </location>
</feature>
<dbReference type="PANTHER" id="PTHR46648">
    <property type="entry name" value="HIT FAMILY PROTEIN 1"/>
    <property type="match status" value="1"/>
</dbReference>
<dbReference type="SUPFAM" id="SSF54197">
    <property type="entry name" value="HIT-like"/>
    <property type="match status" value="1"/>
</dbReference>
<evidence type="ECO:0000313" key="5">
    <source>
        <dbReference type="EMBL" id="CCA67675.1"/>
    </source>
</evidence>
<dbReference type="Gene3D" id="3.30.428.10">
    <property type="entry name" value="HIT-like"/>
    <property type="match status" value="1"/>
</dbReference>
<sequence length="168" mass="18892">MISQFVGRSVPDEWLDNENCIFCKIIMRKEPAYIIYEDDLVISFLDTLPIRPGHLLIIPKAHFKSLTDLPPELSAAIGQALTKVGHALTKGMENPNLNVVCNQGYAQAVYHVHFHLVPAPVFGAETVPEEPKSTTPTYDAITILEREQREELDDDDAKIIVEKIRSKL</sequence>
<dbReference type="GO" id="GO:0009117">
    <property type="term" value="P:nucleotide metabolic process"/>
    <property type="evidence" value="ECO:0007669"/>
    <property type="project" value="TreeGrafter"/>
</dbReference>
<protein>
    <submittedName>
        <fullName evidence="5">Related to Histidine triad protein</fullName>
    </submittedName>
</protein>
<dbReference type="EMBL" id="CAFZ01000017">
    <property type="protein sequence ID" value="CCA67675.1"/>
    <property type="molecule type" value="Genomic_DNA"/>
</dbReference>
<dbReference type="PROSITE" id="PS51084">
    <property type="entry name" value="HIT_2"/>
    <property type="match status" value="1"/>
</dbReference>
<dbReference type="eggNOG" id="KOG3275">
    <property type="taxonomic scope" value="Eukaryota"/>
</dbReference>
<dbReference type="InterPro" id="IPR036265">
    <property type="entry name" value="HIT-like_sf"/>
</dbReference>
<name>G4T8N2_SERID</name>
<proteinExistence type="predicted"/>
<feature type="domain" description="HIT" evidence="4">
    <location>
        <begin position="21"/>
        <end position="127"/>
    </location>
</feature>
<dbReference type="HOGENOM" id="CLU_056776_6_0_1"/>
<evidence type="ECO:0000256" key="1">
    <source>
        <dbReference type="PIRSR" id="PIRSR601310-1"/>
    </source>
</evidence>
<dbReference type="STRING" id="1109443.G4T8N2"/>
<dbReference type="InParanoid" id="G4T8N2"/>
<dbReference type="InterPro" id="IPR001310">
    <property type="entry name" value="Histidine_triad_HIT"/>
</dbReference>
<dbReference type="InterPro" id="IPR011146">
    <property type="entry name" value="HIT-like"/>
</dbReference>
<evidence type="ECO:0000259" key="4">
    <source>
        <dbReference type="PROSITE" id="PS51084"/>
    </source>
</evidence>
<feature type="short sequence motif" description="Histidine triad motif" evidence="2 3">
    <location>
        <begin position="111"/>
        <end position="115"/>
    </location>
</feature>
<organism evidence="5 6">
    <name type="scientific">Serendipita indica (strain DSM 11827)</name>
    <name type="common">Root endophyte fungus</name>
    <name type="synonym">Piriformospora indica</name>
    <dbReference type="NCBI Taxonomy" id="1109443"/>
    <lineage>
        <taxon>Eukaryota</taxon>
        <taxon>Fungi</taxon>
        <taxon>Dikarya</taxon>
        <taxon>Basidiomycota</taxon>
        <taxon>Agaricomycotina</taxon>
        <taxon>Agaricomycetes</taxon>
        <taxon>Sebacinales</taxon>
        <taxon>Serendipitaceae</taxon>
        <taxon>Serendipita</taxon>
    </lineage>
</organism>